<dbReference type="InterPro" id="IPR036291">
    <property type="entry name" value="NAD(P)-bd_dom_sf"/>
</dbReference>
<name>A0A972FRD3_9GAMM</name>
<dbReference type="Pfam" id="PF03807">
    <property type="entry name" value="F420_oxidored"/>
    <property type="match status" value="1"/>
</dbReference>
<comment type="caution">
    <text evidence="3">The sequence shown here is derived from an EMBL/GenBank/DDBJ whole genome shotgun (WGS) entry which is preliminary data.</text>
</comment>
<sequence>MNIAIIGSGNIGSGLARTFGATSHGIVVASRDIEGARSLAEKLDKDGIRVQVSDIATAVKNAEIIMLAIPYGAVNELASAVDFSDKVVIDVTNPLKEDFSGITVGFDSSAAEEIQKLMPNAKVVKAFNTVFAQVYDQGLDFNGRAVPAFVAADDEGAKATVMAVAKEAGFDAVDAGGLINARYIEPLAYLNIYFGYMAGQGTQIAPAWLAR</sequence>
<dbReference type="SUPFAM" id="SSF51735">
    <property type="entry name" value="NAD(P)-binding Rossmann-fold domains"/>
    <property type="match status" value="1"/>
</dbReference>
<feature type="domain" description="Pyrroline-5-carboxylate reductase catalytic N-terminal" evidence="2">
    <location>
        <begin position="3"/>
        <end position="94"/>
    </location>
</feature>
<evidence type="ECO:0000256" key="1">
    <source>
        <dbReference type="ARBA" id="ARBA00023002"/>
    </source>
</evidence>
<evidence type="ECO:0000259" key="2">
    <source>
        <dbReference type="Pfam" id="PF03807"/>
    </source>
</evidence>
<keyword evidence="4" id="KW-1185">Reference proteome</keyword>
<dbReference type="Proteomes" id="UP000737113">
    <property type="component" value="Unassembled WGS sequence"/>
</dbReference>
<evidence type="ECO:0000313" key="4">
    <source>
        <dbReference type="Proteomes" id="UP000737113"/>
    </source>
</evidence>
<gene>
    <name evidence="3" type="ORF">HC757_04090</name>
</gene>
<reference evidence="3" key="1">
    <citation type="submission" date="2020-04" db="EMBL/GenBank/DDBJ databases">
        <title>Description of Shewanella salipaludis sp. nov., isolated from a salt marsh.</title>
        <authorList>
            <person name="Park S."/>
            <person name="Yoon J.-H."/>
        </authorList>
    </citation>
    <scope>NUCLEOTIDE SEQUENCE</scope>
    <source>
        <strain evidence="3">SHSM-M6</strain>
    </source>
</reference>
<proteinExistence type="predicted"/>
<accession>A0A972FRD3</accession>
<dbReference type="InterPro" id="IPR028939">
    <property type="entry name" value="P5C_Rdtase_cat_N"/>
</dbReference>
<keyword evidence="1" id="KW-0560">Oxidoreductase</keyword>
<dbReference type="InterPro" id="IPR051267">
    <property type="entry name" value="STEAP_metalloreductase"/>
</dbReference>
<evidence type="ECO:0000313" key="3">
    <source>
        <dbReference type="EMBL" id="NMH64346.1"/>
    </source>
</evidence>
<dbReference type="EMBL" id="JAAXYH010000002">
    <property type="protein sequence ID" value="NMH64346.1"/>
    <property type="molecule type" value="Genomic_DNA"/>
</dbReference>
<protein>
    <submittedName>
        <fullName evidence="3">NADPH-dependent F420 reductase</fullName>
    </submittedName>
</protein>
<dbReference type="RefSeq" id="WP_169563031.1">
    <property type="nucleotide sequence ID" value="NZ_JAAXYH010000002.1"/>
</dbReference>
<dbReference type="PANTHER" id="PTHR14239">
    <property type="entry name" value="DUDULIN-RELATED"/>
    <property type="match status" value="1"/>
</dbReference>
<dbReference type="AlphaFoldDB" id="A0A972FRD3"/>
<dbReference type="GO" id="GO:0016491">
    <property type="term" value="F:oxidoreductase activity"/>
    <property type="evidence" value="ECO:0007669"/>
    <property type="project" value="UniProtKB-KW"/>
</dbReference>
<organism evidence="3 4">
    <name type="scientific">Shewanella salipaludis</name>
    <dbReference type="NCBI Taxonomy" id="2723052"/>
    <lineage>
        <taxon>Bacteria</taxon>
        <taxon>Pseudomonadati</taxon>
        <taxon>Pseudomonadota</taxon>
        <taxon>Gammaproteobacteria</taxon>
        <taxon>Alteromonadales</taxon>
        <taxon>Shewanellaceae</taxon>
        <taxon>Shewanella</taxon>
    </lineage>
</organism>
<dbReference type="Gene3D" id="3.40.50.720">
    <property type="entry name" value="NAD(P)-binding Rossmann-like Domain"/>
    <property type="match status" value="1"/>
</dbReference>